<evidence type="ECO:0000256" key="1">
    <source>
        <dbReference type="SAM" id="MobiDB-lite"/>
    </source>
</evidence>
<dbReference type="AlphaFoldDB" id="A0ABD2IKY8"/>
<organism evidence="2 3">
    <name type="scientific">Heterodera trifolii</name>
    <dbReference type="NCBI Taxonomy" id="157864"/>
    <lineage>
        <taxon>Eukaryota</taxon>
        <taxon>Metazoa</taxon>
        <taxon>Ecdysozoa</taxon>
        <taxon>Nematoda</taxon>
        <taxon>Chromadorea</taxon>
        <taxon>Rhabditida</taxon>
        <taxon>Tylenchina</taxon>
        <taxon>Tylenchomorpha</taxon>
        <taxon>Tylenchoidea</taxon>
        <taxon>Heteroderidae</taxon>
        <taxon>Heteroderinae</taxon>
        <taxon>Heterodera</taxon>
    </lineage>
</organism>
<gene>
    <name evidence="2" type="ORF">niasHT_034676</name>
</gene>
<keyword evidence="3" id="KW-1185">Reference proteome</keyword>
<dbReference type="Proteomes" id="UP001620626">
    <property type="component" value="Unassembled WGS sequence"/>
</dbReference>
<protein>
    <submittedName>
        <fullName evidence="2">Uncharacterized protein</fullName>
    </submittedName>
</protein>
<feature type="region of interest" description="Disordered" evidence="1">
    <location>
        <begin position="18"/>
        <end position="68"/>
    </location>
</feature>
<accession>A0ABD2IKY8</accession>
<name>A0ABD2IKY8_9BILA</name>
<comment type="caution">
    <text evidence="2">The sequence shown here is derived from an EMBL/GenBank/DDBJ whole genome shotgun (WGS) entry which is preliminary data.</text>
</comment>
<feature type="compositionally biased region" description="Acidic residues" evidence="1">
    <location>
        <begin position="18"/>
        <end position="27"/>
    </location>
</feature>
<sequence length="68" mass="7525">MPPGQNIVKCFCPRLIADDYDDEDEVGKEEKGTGEEEAAQKPKQKKQQAICQGEERPTTETDGRADDG</sequence>
<evidence type="ECO:0000313" key="2">
    <source>
        <dbReference type="EMBL" id="KAL3079926.1"/>
    </source>
</evidence>
<proteinExistence type="predicted"/>
<reference evidence="2 3" key="1">
    <citation type="submission" date="2024-10" db="EMBL/GenBank/DDBJ databases">
        <authorList>
            <person name="Kim D."/>
        </authorList>
    </citation>
    <scope>NUCLEOTIDE SEQUENCE [LARGE SCALE GENOMIC DNA]</scope>
    <source>
        <strain evidence="2">BH-2024</strain>
    </source>
</reference>
<feature type="compositionally biased region" description="Basic and acidic residues" evidence="1">
    <location>
        <begin position="28"/>
        <end position="40"/>
    </location>
</feature>
<evidence type="ECO:0000313" key="3">
    <source>
        <dbReference type="Proteomes" id="UP001620626"/>
    </source>
</evidence>
<dbReference type="EMBL" id="JBICBT010001177">
    <property type="protein sequence ID" value="KAL3079926.1"/>
    <property type="molecule type" value="Genomic_DNA"/>
</dbReference>
<feature type="compositionally biased region" description="Basic and acidic residues" evidence="1">
    <location>
        <begin position="53"/>
        <end position="68"/>
    </location>
</feature>